<evidence type="ECO:0000313" key="5">
    <source>
        <dbReference type="EMBL" id="PRY56879.1"/>
    </source>
</evidence>
<keyword evidence="3" id="KW-0732">Signal</keyword>
<feature type="signal peptide" evidence="3">
    <location>
        <begin position="1"/>
        <end position="24"/>
    </location>
</feature>
<gene>
    <name evidence="5" type="ORF">B0I28_108190</name>
</gene>
<evidence type="ECO:0000256" key="3">
    <source>
        <dbReference type="SAM" id="SignalP"/>
    </source>
</evidence>
<dbReference type="RefSeq" id="WP_106365660.1">
    <property type="nucleotide sequence ID" value="NZ_PVTJ01000008.1"/>
</dbReference>
<feature type="domain" description="ARB-07466-like C-terminal" evidence="4">
    <location>
        <begin position="203"/>
        <end position="311"/>
    </location>
</feature>
<evidence type="ECO:0000259" key="4">
    <source>
        <dbReference type="Pfam" id="PF26571"/>
    </source>
</evidence>
<keyword evidence="1" id="KW-0175">Coiled coil</keyword>
<sequence length="320" mass="34014">MRNKILSALLLVALLALIPAPAAAEPDEETLEADLTEAIAAVNDAQAAVDEANARAAELETQIADTQARFDALRADLDEYALFLYTEGDLQQTNAILSSDDTRDLIDAMTYTGFLGNERAALLNEAGDLLEQLEAEQAAHAAELEDAAAALKDAEDAQADLEEQLEELRAEEAAGPGGDGGAPGAGEYTGGDGGCTEDDPTTSGCLTPRTLNMYYETKDAGFDHYVSCYRSGGSGEHPLGRACDWAANASGFQDEDASGSDKDYGDRLAAWYVNNASNLGVEYVIWYRQFWSPGGGWRSYSGGNGDPASDHTNHVHVSMQ</sequence>
<dbReference type="Pfam" id="PF26571">
    <property type="entry name" value="VldE"/>
    <property type="match status" value="1"/>
</dbReference>
<reference evidence="5 6" key="1">
    <citation type="submission" date="2018-03" db="EMBL/GenBank/DDBJ databases">
        <title>Genomic Encyclopedia of Type Strains, Phase III (KMG-III): the genomes of soil and plant-associated and newly described type strains.</title>
        <authorList>
            <person name="Whitman W."/>
        </authorList>
    </citation>
    <scope>NUCLEOTIDE SEQUENCE [LARGE SCALE GENOMIC DNA]</scope>
    <source>
        <strain evidence="5 6">CGMCC 4.7067</strain>
    </source>
</reference>
<name>A0A2T0UG08_9ACTN</name>
<comment type="caution">
    <text evidence="5">The sequence shown here is derived from an EMBL/GenBank/DDBJ whole genome shotgun (WGS) entry which is preliminary data.</text>
</comment>
<dbReference type="InterPro" id="IPR058593">
    <property type="entry name" value="ARB_07466-like_C"/>
</dbReference>
<feature type="compositionally biased region" description="Gly residues" evidence="2">
    <location>
        <begin position="175"/>
        <end position="194"/>
    </location>
</feature>
<protein>
    <recommendedName>
        <fullName evidence="4">ARB-07466-like C-terminal domain-containing protein</fullName>
    </recommendedName>
</protein>
<feature type="region of interest" description="Disordered" evidence="2">
    <location>
        <begin position="169"/>
        <end position="203"/>
    </location>
</feature>
<organism evidence="5 6">
    <name type="scientific">Glycomyces artemisiae</name>
    <dbReference type="NCBI Taxonomy" id="1076443"/>
    <lineage>
        <taxon>Bacteria</taxon>
        <taxon>Bacillati</taxon>
        <taxon>Actinomycetota</taxon>
        <taxon>Actinomycetes</taxon>
        <taxon>Glycomycetales</taxon>
        <taxon>Glycomycetaceae</taxon>
        <taxon>Glycomyces</taxon>
    </lineage>
</organism>
<evidence type="ECO:0000256" key="2">
    <source>
        <dbReference type="SAM" id="MobiDB-lite"/>
    </source>
</evidence>
<dbReference type="Proteomes" id="UP000238176">
    <property type="component" value="Unassembled WGS sequence"/>
</dbReference>
<dbReference type="AlphaFoldDB" id="A0A2T0UG08"/>
<dbReference type="OrthoDB" id="2989771at2"/>
<evidence type="ECO:0000256" key="1">
    <source>
        <dbReference type="SAM" id="Coils"/>
    </source>
</evidence>
<dbReference type="EMBL" id="PVTJ01000008">
    <property type="protein sequence ID" value="PRY56879.1"/>
    <property type="molecule type" value="Genomic_DNA"/>
</dbReference>
<keyword evidence="6" id="KW-1185">Reference proteome</keyword>
<accession>A0A2T0UG08</accession>
<feature type="coiled-coil region" evidence="1">
    <location>
        <begin position="28"/>
        <end position="76"/>
    </location>
</feature>
<evidence type="ECO:0000313" key="6">
    <source>
        <dbReference type="Proteomes" id="UP000238176"/>
    </source>
</evidence>
<dbReference type="Gene3D" id="6.10.250.3150">
    <property type="match status" value="1"/>
</dbReference>
<proteinExistence type="predicted"/>
<feature type="chain" id="PRO_5015393335" description="ARB-07466-like C-terminal domain-containing protein" evidence="3">
    <location>
        <begin position="25"/>
        <end position="320"/>
    </location>
</feature>